<organism evidence="2 3">
    <name type="scientific">Forsythia ovata</name>
    <dbReference type="NCBI Taxonomy" id="205694"/>
    <lineage>
        <taxon>Eukaryota</taxon>
        <taxon>Viridiplantae</taxon>
        <taxon>Streptophyta</taxon>
        <taxon>Embryophyta</taxon>
        <taxon>Tracheophyta</taxon>
        <taxon>Spermatophyta</taxon>
        <taxon>Magnoliopsida</taxon>
        <taxon>eudicotyledons</taxon>
        <taxon>Gunneridae</taxon>
        <taxon>Pentapetalae</taxon>
        <taxon>asterids</taxon>
        <taxon>lamiids</taxon>
        <taxon>Lamiales</taxon>
        <taxon>Oleaceae</taxon>
        <taxon>Forsythieae</taxon>
        <taxon>Forsythia</taxon>
    </lineage>
</organism>
<feature type="region of interest" description="Disordered" evidence="1">
    <location>
        <begin position="91"/>
        <end position="154"/>
    </location>
</feature>
<dbReference type="AlphaFoldDB" id="A0ABD1VKJ9"/>
<name>A0ABD1VKJ9_9LAMI</name>
<dbReference type="EMBL" id="JBFOLJ010000005">
    <property type="protein sequence ID" value="KAL2537885.1"/>
    <property type="molecule type" value="Genomic_DNA"/>
</dbReference>
<accession>A0ABD1VKJ9</accession>
<evidence type="ECO:0000313" key="2">
    <source>
        <dbReference type="EMBL" id="KAL2537885.1"/>
    </source>
</evidence>
<evidence type="ECO:0000313" key="3">
    <source>
        <dbReference type="Proteomes" id="UP001604277"/>
    </source>
</evidence>
<feature type="compositionally biased region" description="Polar residues" evidence="1">
    <location>
        <begin position="135"/>
        <end position="154"/>
    </location>
</feature>
<keyword evidence="3" id="KW-1185">Reference proteome</keyword>
<proteinExistence type="predicted"/>
<comment type="caution">
    <text evidence="2">The sequence shown here is derived from an EMBL/GenBank/DDBJ whole genome shotgun (WGS) entry which is preliminary data.</text>
</comment>
<dbReference type="Proteomes" id="UP001604277">
    <property type="component" value="Unassembled WGS sequence"/>
</dbReference>
<evidence type="ECO:0000256" key="1">
    <source>
        <dbReference type="SAM" id="MobiDB-lite"/>
    </source>
</evidence>
<protein>
    <submittedName>
        <fullName evidence="2">Uncharacterized protein</fullName>
    </submittedName>
</protein>
<gene>
    <name evidence="2" type="ORF">Fot_19276</name>
</gene>
<reference evidence="3" key="1">
    <citation type="submission" date="2024-07" db="EMBL/GenBank/DDBJ databases">
        <title>Two chromosome-level genome assemblies of Korean endemic species Abeliophyllum distichum and Forsythia ovata (Oleaceae).</title>
        <authorList>
            <person name="Jang H."/>
        </authorList>
    </citation>
    <scope>NUCLEOTIDE SEQUENCE [LARGE SCALE GENOMIC DNA]</scope>
</reference>
<sequence>MSKVDDLIRHWLIHQSVGFRLGPLRFPAATANWDVAENTAFSPVSPAALAEVARVRNVVIIVVTELGVRRITPWALQNLVVHVVLQPQPLVPTTPKKPVPSSSTFIISRDGSKQSEQSSDGESCKLSSLDHSDGADSTTSPSSVASPNTKFWLG</sequence>